<sequence length="156" mass="17177">MRIYRIGDGRHPLWDGTGAALVGGRWNSPGRPVIYGSLTYACAMLEILVHANIGRIPTTHRYVMADLPDDVKVERRDPEMLPSGWDAEASTAARIFGDLWLSEARSAVLLVPSVVAKLEWNALVNPAHPDAMRMTLSSAEPVIWDRRLFGRLSGSG</sequence>
<comment type="caution">
    <text evidence="2">The sequence shown here is derived from an EMBL/GenBank/DDBJ whole genome shotgun (WGS) entry which is preliminary data.</text>
</comment>
<dbReference type="AlphaFoldDB" id="A0A848G7K3"/>
<proteinExistence type="predicted"/>
<dbReference type="SMART" id="SM00953">
    <property type="entry name" value="RES"/>
    <property type="match status" value="1"/>
</dbReference>
<protein>
    <submittedName>
        <fullName evidence="2">RES domain-containing protein</fullName>
    </submittedName>
</protein>
<evidence type="ECO:0000313" key="2">
    <source>
        <dbReference type="EMBL" id="NML27369.1"/>
    </source>
</evidence>
<dbReference type="Proteomes" id="UP000580043">
    <property type="component" value="Unassembled WGS sequence"/>
</dbReference>
<feature type="domain" description="RES" evidence="1">
    <location>
        <begin position="13"/>
        <end position="138"/>
    </location>
</feature>
<keyword evidence="3" id="KW-1185">Reference proteome</keyword>
<name>A0A848G7K3_9RHOO</name>
<reference evidence="2 3" key="1">
    <citation type="submission" date="2020-04" db="EMBL/GenBank/DDBJ databases">
        <title>Zoogloea sp. G-4-1-14 isolated from soil.</title>
        <authorList>
            <person name="Dahal R.H."/>
        </authorList>
    </citation>
    <scope>NUCLEOTIDE SEQUENCE [LARGE SCALE GENOMIC DNA]</scope>
    <source>
        <strain evidence="2 3">G-4-1-14</strain>
    </source>
</reference>
<dbReference type="RefSeq" id="WP_169146952.1">
    <property type="nucleotide sequence ID" value="NZ_JABBGA010000014.1"/>
</dbReference>
<accession>A0A848G7K3</accession>
<evidence type="ECO:0000313" key="3">
    <source>
        <dbReference type="Proteomes" id="UP000580043"/>
    </source>
</evidence>
<gene>
    <name evidence="2" type="ORF">HHL15_16565</name>
</gene>
<dbReference type="Pfam" id="PF08808">
    <property type="entry name" value="RES"/>
    <property type="match status" value="1"/>
</dbReference>
<evidence type="ECO:0000259" key="1">
    <source>
        <dbReference type="SMART" id="SM00953"/>
    </source>
</evidence>
<dbReference type="EMBL" id="JABBGA010000014">
    <property type="protein sequence ID" value="NML27369.1"/>
    <property type="molecule type" value="Genomic_DNA"/>
</dbReference>
<dbReference type="InterPro" id="IPR014914">
    <property type="entry name" value="RES_dom"/>
</dbReference>
<organism evidence="2 3">
    <name type="scientific">Zoogloea dura</name>
    <dbReference type="NCBI Taxonomy" id="2728840"/>
    <lineage>
        <taxon>Bacteria</taxon>
        <taxon>Pseudomonadati</taxon>
        <taxon>Pseudomonadota</taxon>
        <taxon>Betaproteobacteria</taxon>
        <taxon>Rhodocyclales</taxon>
        <taxon>Zoogloeaceae</taxon>
        <taxon>Zoogloea</taxon>
    </lineage>
</organism>